<evidence type="ECO:0000256" key="3">
    <source>
        <dbReference type="RuleBase" id="RU004019"/>
    </source>
</evidence>
<dbReference type="SUPFAM" id="SSF47769">
    <property type="entry name" value="SAM/Pointed domain"/>
    <property type="match status" value="1"/>
</dbReference>
<dbReference type="GO" id="GO:0043565">
    <property type="term" value="F:sequence-specific DNA binding"/>
    <property type="evidence" value="ECO:0007669"/>
    <property type="project" value="InterPro"/>
</dbReference>
<proteinExistence type="inferred from homology"/>
<comment type="similarity">
    <text evidence="1 3">Belongs to the ETS family.</text>
</comment>
<dbReference type="Gene3D" id="1.10.10.10">
    <property type="entry name" value="Winged helix-like DNA-binding domain superfamily/Winged helix DNA-binding domain"/>
    <property type="match status" value="1"/>
</dbReference>
<feature type="domain" description="ETS" evidence="5">
    <location>
        <begin position="441"/>
        <end position="525"/>
    </location>
</feature>
<keyword evidence="2 3" id="KW-0238">DNA-binding</keyword>
<name>A0A226E8I8_FOLCA</name>
<feature type="compositionally biased region" description="Polar residues" evidence="4">
    <location>
        <begin position="417"/>
        <end position="426"/>
    </location>
</feature>
<dbReference type="PROSITE" id="PS00346">
    <property type="entry name" value="ETS_DOMAIN_2"/>
    <property type="match status" value="1"/>
</dbReference>
<feature type="compositionally biased region" description="Polar residues" evidence="4">
    <location>
        <begin position="386"/>
        <end position="398"/>
    </location>
</feature>
<dbReference type="InterPro" id="IPR003118">
    <property type="entry name" value="Pointed_dom"/>
</dbReference>
<gene>
    <name evidence="7" type="ORF">Fcan01_12651</name>
</gene>
<dbReference type="PROSITE" id="PS00345">
    <property type="entry name" value="ETS_DOMAIN_1"/>
    <property type="match status" value="1"/>
</dbReference>
<dbReference type="InterPro" id="IPR000418">
    <property type="entry name" value="Ets_dom"/>
</dbReference>
<feature type="region of interest" description="Disordered" evidence="4">
    <location>
        <begin position="16"/>
        <end position="36"/>
    </location>
</feature>
<accession>A0A226E8I8</accession>
<dbReference type="PROSITE" id="PS51433">
    <property type="entry name" value="PNT"/>
    <property type="match status" value="1"/>
</dbReference>
<dbReference type="InterPro" id="IPR036388">
    <property type="entry name" value="WH-like_DNA-bd_sf"/>
</dbReference>
<dbReference type="PANTHER" id="PTHR11849:SF182">
    <property type="entry name" value="SAM POINTED DOMAIN-CONTAINING ETS TRANSCRIPTION FACTOR"/>
    <property type="match status" value="1"/>
</dbReference>
<dbReference type="EMBL" id="LNIX01000006">
    <property type="protein sequence ID" value="OXA53181.1"/>
    <property type="molecule type" value="Genomic_DNA"/>
</dbReference>
<dbReference type="Proteomes" id="UP000198287">
    <property type="component" value="Unassembled WGS sequence"/>
</dbReference>
<dbReference type="InterPro" id="IPR046328">
    <property type="entry name" value="ETS_fam"/>
</dbReference>
<dbReference type="SMART" id="SM00413">
    <property type="entry name" value="ETS"/>
    <property type="match status" value="1"/>
</dbReference>
<dbReference type="GO" id="GO:0005634">
    <property type="term" value="C:nucleus"/>
    <property type="evidence" value="ECO:0007669"/>
    <property type="project" value="UniProtKB-SubCell"/>
</dbReference>
<evidence type="ECO:0000256" key="4">
    <source>
        <dbReference type="SAM" id="MobiDB-lite"/>
    </source>
</evidence>
<reference evidence="7 8" key="1">
    <citation type="submission" date="2015-12" db="EMBL/GenBank/DDBJ databases">
        <title>The genome of Folsomia candida.</title>
        <authorList>
            <person name="Faddeeva A."/>
            <person name="Derks M.F."/>
            <person name="Anvar Y."/>
            <person name="Smit S."/>
            <person name="Van Straalen N."/>
            <person name="Roelofs D."/>
        </authorList>
    </citation>
    <scope>NUCLEOTIDE SEQUENCE [LARGE SCALE GENOMIC DNA]</scope>
    <source>
        <strain evidence="7 8">VU population</strain>
        <tissue evidence="7">Whole body</tissue>
    </source>
</reference>
<dbReference type="FunFam" id="1.10.10.10:FF:000996">
    <property type="entry name" value="Predicted protein"/>
    <property type="match status" value="1"/>
</dbReference>
<keyword evidence="3" id="KW-0539">Nucleus</keyword>
<dbReference type="SMART" id="SM00251">
    <property type="entry name" value="SAM_PNT"/>
    <property type="match status" value="1"/>
</dbReference>
<evidence type="ECO:0000256" key="1">
    <source>
        <dbReference type="ARBA" id="ARBA00005562"/>
    </source>
</evidence>
<dbReference type="InterPro" id="IPR036390">
    <property type="entry name" value="WH_DNA-bd_sf"/>
</dbReference>
<dbReference type="PROSITE" id="PS50061">
    <property type="entry name" value="ETS_DOMAIN_3"/>
    <property type="match status" value="1"/>
</dbReference>
<dbReference type="PRINTS" id="PR00454">
    <property type="entry name" value="ETSDOMAIN"/>
</dbReference>
<evidence type="ECO:0000313" key="8">
    <source>
        <dbReference type="Proteomes" id="UP000198287"/>
    </source>
</evidence>
<comment type="caution">
    <text evidence="7">The sequence shown here is derived from an EMBL/GenBank/DDBJ whole genome shotgun (WGS) entry which is preliminary data.</text>
</comment>
<dbReference type="AlphaFoldDB" id="A0A226E8I8"/>
<sequence length="530" mass="58902">MYELLVVFQVEEQMVPSGGGFSPQPDNSNGPSFGNYSNYDTSSSSVTPFDVCTYGNLADTFDLSLLGDSYDDGDMATVPSPMALGLEASWTSFYAPSPSSELRAFSPDCLKPSFSSNRDQMTPAAASNNPMLPSGIMCSSNNNNGISTLSPSNDVGQNERNALLRHYLEDTTFQSKFLPTITVNDDDLDAIMKSNSAADLQSGNRSMELDPVFSLAYEQMRSDVQHTCNTLSISQDPTQWSVADVQSWLVYSLRSMESSPTSESSVCAALRNFWNMDGRTLCSLSEEEFRLRDSVNGDKLFASLELWKILQWNGNNASNNNMVMNHNMLHSPRHEFDLTSIVGVTGRGSHHQHHLSGGSSPASVCPDMMDDIKLFPEKTVSHENYLPSNASNPSSVGTVSKHSDDDDSEEDEEKSATAMTGNNSKTALKLRPHGSKSGAHIHLWQFLKELLLESGQQHGSCIRWLDQSRGVFKIEDSVRVARLWGLRKNRPAMNYDKLSRSIRQYYRKGIMRKTERSQRLVYQFCHPYGC</sequence>
<dbReference type="GO" id="GO:0000981">
    <property type="term" value="F:DNA-binding transcription factor activity, RNA polymerase II-specific"/>
    <property type="evidence" value="ECO:0007669"/>
    <property type="project" value="TreeGrafter"/>
</dbReference>
<dbReference type="InterPro" id="IPR013761">
    <property type="entry name" value="SAM/pointed_sf"/>
</dbReference>
<evidence type="ECO:0000259" key="6">
    <source>
        <dbReference type="PROSITE" id="PS51433"/>
    </source>
</evidence>
<dbReference type="Pfam" id="PF00178">
    <property type="entry name" value="Ets"/>
    <property type="match status" value="1"/>
</dbReference>
<evidence type="ECO:0000313" key="7">
    <source>
        <dbReference type="EMBL" id="OXA53181.1"/>
    </source>
</evidence>
<dbReference type="STRING" id="158441.A0A226E8I8"/>
<feature type="compositionally biased region" description="Polar residues" evidence="4">
    <location>
        <begin position="24"/>
        <end position="36"/>
    </location>
</feature>
<protein>
    <submittedName>
        <fullName evidence="7">DNA-binding protein D-ETS-4</fullName>
    </submittedName>
</protein>
<keyword evidence="8" id="KW-1185">Reference proteome</keyword>
<dbReference type="Gene3D" id="1.10.150.50">
    <property type="entry name" value="Transcription Factor, Ets-1"/>
    <property type="match status" value="1"/>
</dbReference>
<dbReference type="SUPFAM" id="SSF46785">
    <property type="entry name" value="Winged helix' DNA-binding domain"/>
    <property type="match status" value="1"/>
</dbReference>
<dbReference type="OrthoDB" id="5961210at2759"/>
<comment type="subcellular location">
    <subcellularLocation>
        <location evidence="3">Nucleus</location>
    </subcellularLocation>
</comment>
<organism evidence="7 8">
    <name type="scientific">Folsomia candida</name>
    <name type="common">Springtail</name>
    <dbReference type="NCBI Taxonomy" id="158441"/>
    <lineage>
        <taxon>Eukaryota</taxon>
        <taxon>Metazoa</taxon>
        <taxon>Ecdysozoa</taxon>
        <taxon>Arthropoda</taxon>
        <taxon>Hexapoda</taxon>
        <taxon>Collembola</taxon>
        <taxon>Entomobryomorpha</taxon>
        <taxon>Isotomoidea</taxon>
        <taxon>Isotomidae</taxon>
        <taxon>Proisotominae</taxon>
        <taxon>Folsomia</taxon>
    </lineage>
</organism>
<evidence type="ECO:0000259" key="5">
    <source>
        <dbReference type="PROSITE" id="PS50061"/>
    </source>
</evidence>
<dbReference type="Pfam" id="PF02198">
    <property type="entry name" value="SAM_PNT"/>
    <property type="match status" value="1"/>
</dbReference>
<evidence type="ECO:0000256" key="2">
    <source>
        <dbReference type="ARBA" id="ARBA00023125"/>
    </source>
</evidence>
<feature type="domain" description="PNT" evidence="6">
    <location>
        <begin position="219"/>
        <end position="311"/>
    </location>
</feature>
<feature type="region of interest" description="Disordered" evidence="4">
    <location>
        <begin position="383"/>
        <end position="432"/>
    </location>
</feature>
<dbReference type="GO" id="GO:0030154">
    <property type="term" value="P:cell differentiation"/>
    <property type="evidence" value="ECO:0007669"/>
    <property type="project" value="TreeGrafter"/>
</dbReference>
<dbReference type="PANTHER" id="PTHR11849">
    <property type="entry name" value="ETS"/>
    <property type="match status" value="1"/>
</dbReference>